<gene>
    <name evidence="1" type="ORF">ERS852490_01408</name>
</gene>
<protein>
    <submittedName>
        <fullName evidence="1">Uncharacterized protein</fullName>
    </submittedName>
</protein>
<proteinExistence type="predicted"/>
<dbReference type="Proteomes" id="UP000095621">
    <property type="component" value="Unassembled WGS sequence"/>
</dbReference>
<evidence type="ECO:0000313" key="2">
    <source>
        <dbReference type="Proteomes" id="UP000095621"/>
    </source>
</evidence>
<dbReference type="RefSeq" id="WP_156327291.1">
    <property type="nucleotide sequence ID" value="NZ_CZBU01000003.1"/>
</dbReference>
<evidence type="ECO:0000313" key="1">
    <source>
        <dbReference type="EMBL" id="CUQ77127.1"/>
    </source>
</evidence>
<organism evidence="1 2">
    <name type="scientific">Lachnospira eligens</name>
    <dbReference type="NCBI Taxonomy" id="39485"/>
    <lineage>
        <taxon>Bacteria</taxon>
        <taxon>Bacillati</taxon>
        <taxon>Bacillota</taxon>
        <taxon>Clostridia</taxon>
        <taxon>Lachnospirales</taxon>
        <taxon>Lachnospiraceae</taxon>
        <taxon>Lachnospira</taxon>
    </lineage>
</organism>
<dbReference type="EMBL" id="CZBU01000003">
    <property type="protein sequence ID" value="CUQ77127.1"/>
    <property type="molecule type" value="Genomic_DNA"/>
</dbReference>
<reference evidence="1 2" key="1">
    <citation type="submission" date="2015-09" db="EMBL/GenBank/DDBJ databases">
        <authorList>
            <consortium name="Pathogen Informatics"/>
        </authorList>
    </citation>
    <scope>NUCLEOTIDE SEQUENCE [LARGE SCALE GENOMIC DNA]</scope>
    <source>
        <strain evidence="1 2">2789STDY5834875</strain>
    </source>
</reference>
<sequence length="58" mass="7233">MNIVRKTVNNFEYAYHRIMREYALKKQEKYIEQDKNGKFQKYGLKFLYHLKKCDKINI</sequence>
<accession>A0A174YUB8</accession>
<dbReference type="AlphaFoldDB" id="A0A174YUB8"/>
<name>A0A174YUB8_9FIRM</name>